<dbReference type="Pfam" id="PF00730">
    <property type="entry name" value="HhH-GPD"/>
    <property type="match status" value="1"/>
</dbReference>
<dbReference type="Gene3D" id="1.10.1670.10">
    <property type="entry name" value="Helix-hairpin-Helix base-excision DNA repair enzymes (C-terminal)"/>
    <property type="match status" value="1"/>
</dbReference>
<evidence type="ECO:0000256" key="1">
    <source>
        <dbReference type="ARBA" id="ARBA00022485"/>
    </source>
</evidence>
<dbReference type="SMART" id="SM00478">
    <property type="entry name" value="ENDO3c"/>
    <property type="match status" value="1"/>
</dbReference>
<dbReference type="CDD" id="cd00056">
    <property type="entry name" value="ENDO3c"/>
    <property type="match status" value="1"/>
</dbReference>
<dbReference type="PANTHER" id="PTHR10359:SF19">
    <property type="entry name" value="DNA REPAIR GLYCOSYLASE MJ1434-RELATED"/>
    <property type="match status" value="1"/>
</dbReference>
<keyword evidence="7" id="KW-1185">Reference proteome</keyword>
<dbReference type="OrthoDB" id="9800977at2"/>
<dbReference type="InterPro" id="IPR011257">
    <property type="entry name" value="DNA_glycosylase"/>
</dbReference>
<keyword evidence="6" id="KW-0540">Nuclease</keyword>
<dbReference type="PIRSF" id="PIRSF001435">
    <property type="entry name" value="Nth"/>
    <property type="match status" value="1"/>
</dbReference>
<keyword evidence="4" id="KW-0411">Iron-sulfur</keyword>
<organism evidence="6 7">
    <name type="scientific">Heliomicrobium undosum</name>
    <dbReference type="NCBI Taxonomy" id="121734"/>
    <lineage>
        <taxon>Bacteria</taxon>
        <taxon>Bacillati</taxon>
        <taxon>Bacillota</taxon>
        <taxon>Clostridia</taxon>
        <taxon>Eubacteriales</taxon>
        <taxon>Heliobacteriaceae</taxon>
        <taxon>Heliomicrobium</taxon>
    </lineage>
</organism>
<dbReference type="InterPro" id="IPR023170">
    <property type="entry name" value="HhH_base_excis_C"/>
</dbReference>
<dbReference type="EMBL" id="WXEY01000041">
    <property type="protein sequence ID" value="MZP31435.1"/>
    <property type="molecule type" value="Genomic_DNA"/>
</dbReference>
<keyword evidence="6" id="KW-0378">Hydrolase</keyword>
<gene>
    <name evidence="6" type="ORF">GTO91_17220</name>
</gene>
<comment type="caution">
    <text evidence="6">The sequence shown here is derived from an EMBL/GenBank/DDBJ whole genome shotgun (WGS) entry which is preliminary data.</text>
</comment>
<evidence type="ECO:0000313" key="7">
    <source>
        <dbReference type="Proteomes" id="UP000463470"/>
    </source>
</evidence>
<evidence type="ECO:0000256" key="2">
    <source>
        <dbReference type="ARBA" id="ARBA00022723"/>
    </source>
</evidence>
<keyword evidence="3" id="KW-0408">Iron</keyword>
<dbReference type="GO" id="GO:0004519">
    <property type="term" value="F:endonuclease activity"/>
    <property type="evidence" value="ECO:0007669"/>
    <property type="project" value="UniProtKB-KW"/>
</dbReference>
<keyword evidence="6" id="KW-0255">Endonuclease</keyword>
<dbReference type="Gene3D" id="1.10.340.30">
    <property type="entry name" value="Hypothetical protein, domain 2"/>
    <property type="match status" value="1"/>
</dbReference>
<reference evidence="6 7" key="1">
    <citation type="submission" date="2020-01" db="EMBL/GenBank/DDBJ databases">
        <title>Whole-genome sequence of Heliobacterium undosum DSM 13378.</title>
        <authorList>
            <person name="Kyndt J.A."/>
            <person name="Meyer T.E."/>
        </authorList>
    </citation>
    <scope>NUCLEOTIDE SEQUENCE [LARGE SCALE GENOMIC DNA]</scope>
    <source>
        <strain evidence="6 7">DSM 13378</strain>
    </source>
</reference>
<evidence type="ECO:0000313" key="6">
    <source>
        <dbReference type="EMBL" id="MZP31435.1"/>
    </source>
</evidence>
<keyword evidence="2" id="KW-0479">Metal-binding</keyword>
<dbReference type="Proteomes" id="UP000463470">
    <property type="component" value="Unassembled WGS sequence"/>
</dbReference>
<dbReference type="InterPro" id="IPR003265">
    <property type="entry name" value="HhH-GPD_domain"/>
</dbReference>
<accession>A0A845L8U0</accession>
<sequence>MDDQRAELLRLYRRLLDHFGPRHWWPADTTLEMVVGAILTQNVAWKNVVTAIDQMKQAGLLDISAIAEAPREQLARLVRTTRYYNQKAERLQDFARLIVEDYGGRLENLLSLEAGELRKRLLAIKGIGKETADCIILYGAQQPIFVVDAYTRRIFSRLGFISEKAGYDEMQAFFAERLEPDLYLFQEYHAQIDGLGNRLCLAKGPSCAECPLGEYCAYHRGEGKGNDSDEP</sequence>
<evidence type="ECO:0000256" key="4">
    <source>
        <dbReference type="ARBA" id="ARBA00023014"/>
    </source>
</evidence>
<dbReference type="PANTHER" id="PTHR10359">
    <property type="entry name" value="A/G-SPECIFIC ADENINE GLYCOSYLASE/ENDONUCLEASE III"/>
    <property type="match status" value="1"/>
</dbReference>
<dbReference type="RefSeq" id="WP_161259950.1">
    <property type="nucleotide sequence ID" value="NZ_WXEY01000041.1"/>
</dbReference>
<dbReference type="GO" id="GO:0006284">
    <property type="term" value="P:base-excision repair"/>
    <property type="evidence" value="ECO:0007669"/>
    <property type="project" value="InterPro"/>
</dbReference>
<evidence type="ECO:0000259" key="5">
    <source>
        <dbReference type="SMART" id="SM00478"/>
    </source>
</evidence>
<dbReference type="GO" id="GO:0051539">
    <property type="term" value="F:4 iron, 4 sulfur cluster binding"/>
    <property type="evidence" value="ECO:0007669"/>
    <property type="project" value="UniProtKB-KW"/>
</dbReference>
<dbReference type="GO" id="GO:0046872">
    <property type="term" value="F:metal ion binding"/>
    <property type="evidence" value="ECO:0007669"/>
    <property type="project" value="UniProtKB-KW"/>
</dbReference>
<evidence type="ECO:0000256" key="3">
    <source>
        <dbReference type="ARBA" id="ARBA00023004"/>
    </source>
</evidence>
<name>A0A845L8U0_9FIRM</name>
<feature type="domain" description="HhH-GPD" evidence="5">
    <location>
        <begin position="39"/>
        <end position="198"/>
    </location>
</feature>
<dbReference type="AlphaFoldDB" id="A0A845L8U0"/>
<proteinExistence type="predicted"/>
<dbReference type="SUPFAM" id="SSF48150">
    <property type="entry name" value="DNA-glycosylase"/>
    <property type="match status" value="1"/>
</dbReference>
<keyword evidence="1" id="KW-0004">4Fe-4S</keyword>
<protein>
    <submittedName>
        <fullName evidence="6">Endonuclease III domain-containing protein</fullName>
    </submittedName>
</protein>